<organism evidence="1 2">
    <name type="scientific">Candidatus Zambryskibacteria bacterium CG_4_9_14_3_um_filter_42_15</name>
    <dbReference type="NCBI Taxonomy" id="1975112"/>
    <lineage>
        <taxon>Bacteria</taxon>
        <taxon>Candidatus Zambryskiibacteriota</taxon>
    </lineage>
</organism>
<name>A0A2M7WSX5_9BACT</name>
<dbReference type="EMBL" id="PFXF01000015">
    <property type="protein sequence ID" value="PJA32986.1"/>
    <property type="molecule type" value="Genomic_DNA"/>
</dbReference>
<dbReference type="Proteomes" id="UP000230758">
    <property type="component" value="Unassembled WGS sequence"/>
</dbReference>
<proteinExistence type="predicted"/>
<evidence type="ECO:0000313" key="2">
    <source>
        <dbReference type="Proteomes" id="UP000230758"/>
    </source>
</evidence>
<evidence type="ECO:0000313" key="1">
    <source>
        <dbReference type="EMBL" id="PJA32986.1"/>
    </source>
</evidence>
<accession>A0A2M7WSX5</accession>
<sequence>MSGCVAYTYPNGSSRGYLMLQVGVVVRVINNCAPFVDLERVDGVVVRGLQYGASATIPMQSQPFSGSYRRMPLVAKGYTRNREYLGSITKEFSVSTRQGSKGEVWEVNRLNLPNRKGGCA</sequence>
<protein>
    <submittedName>
        <fullName evidence="1">Uncharacterized protein</fullName>
    </submittedName>
</protein>
<gene>
    <name evidence="1" type="ORF">CO185_00965</name>
</gene>
<dbReference type="AlphaFoldDB" id="A0A2M7WSX5"/>
<reference evidence="2" key="1">
    <citation type="submission" date="2017-09" db="EMBL/GenBank/DDBJ databases">
        <title>Depth-based differentiation of microbial function through sediment-hosted aquifers and enrichment of novel symbionts in the deep terrestrial subsurface.</title>
        <authorList>
            <person name="Probst A.J."/>
            <person name="Ladd B."/>
            <person name="Jarett J.K."/>
            <person name="Geller-Mcgrath D.E."/>
            <person name="Sieber C.M.K."/>
            <person name="Emerson J.B."/>
            <person name="Anantharaman K."/>
            <person name="Thomas B.C."/>
            <person name="Malmstrom R."/>
            <person name="Stieglmeier M."/>
            <person name="Klingl A."/>
            <person name="Woyke T."/>
            <person name="Ryan C.M."/>
            <person name="Banfield J.F."/>
        </authorList>
    </citation>
    <scope>NUCLEOTIDE SEQUENCE [LARGE SCALE GENOMIC DNA]</scope>
</reference>
<comment type="caution">
    <text evidence="1">The sequence shown here is derived from an EMBL/GenBank/DDBJ whole genome shotgun (WGS) entry which is preliminary data.</text>
</comment>